<proteinExistence type="predicted"/>
<evidence type="ECO:0000313" key="2">
    <source>
        <dbReference type="EMBL" id="TID24322.1"/>
    </source>
</evidence>
<accession>A0A4Z1PNU6</accession>
<evidence type="ECO:0000313" key="3">
    <source>
        <dbReference type="Proteomes" id="UP000298493"/>
    </source>
</evidence>
<gene>
    <name evidence="2" type="ORF">E6O75_ATG02687</name>
</gene>
<dbReference type="AlphaFoldDB" id="A0A4Z1PNU6"/>
<keyword evidence="3" id="KW-1185">Reference proteome</keyword>
<reference evidence="2 3" key="1">
    <citation type="submission" date="2019-04" db="EMBL/GenBank/DDBJ databases">
        <title>High contiguity whole genome sequence and gene annotation resource for two Venturia nashicola isolates.</title>
        <authorList>
            <person name="Prokchorchik M."/>
            <person name="Won K."/>
            <person name="Lee Y."/>
            <person name="Choi E.D."/>
            <person name="Segonzac C."/>
            <person name="Sohn K.H."/>
        </authorList>
    </citation>
    <scope>NUCLEOTIDE SEQUENCE [LARGE SCALE GENOMIC DNA]</scope>
    <source>
        <strain evidence="2 3">PRI2</strain>
    </source>
</reference>
<protein>
    <submittedName>
        <fullName evidence="2">Uncharacterized protein</fullName>
    </submittedName>
</protein>
<comment type="caution">
    <text evidence="2">The sequence shown here is derived from an EMBL/GenBank/DDBJ whole genome shotgun (WGS) entry which is preliminary data.</text>
</comment>
<feature type="transmembrane region" description="Helical" evidence="1">
    <location>
        <begin position="9"/>
        <end position="29"/>
    </location>
</feature>
<dbReference type="InterPro" id="IPR036514">
    <property type="entry name" value="SGNH_hydro_sf"/>
</dbReference>
<dbReference type="EMBL" id="SNSC02000005">
    <property type="protein sequence ID" value="TID24322.1"/>
    <property type="molecule type" value="Genomic_DNA"/>
</dbReference>
<dbReference type="STRING" id="86259.A0A4Z1PNU6"/>
<dbReference type="Proteomes" id="UP000298493">
    <property type="component" value="Unassembled WGS sequence"/>
</dbReference>
<keyword evidence="1" id="KW-0472">Membrane</keyword>
<evidence type="ECO:0000256" key="1">
    <source>
        <dbReference type="SAM" id="Phobius"/>
    </source>
</evidence>
<name>A0A4Z1PNU6_9PEZI</name>
<sequence length="402" mass="45178">MQHPRPTKLHLIAALGIVSILYFSCVYPTPHVGSHLVKSWTGTSRRIVVFGDSFSDTGVYLIDPPKEEDTPIRDPAAGQRWTETLCEEFVCDAIHNFARSTNDPEATYSGGVVIDNDVYVKTTKNDSVSLRLLPDLKAQVQHWLRWEEQKAVKAMDDGSEEETVFALSFGFFDIFQYGVLNVKDAEKAITQSMLVLFQQLDIIAEHTSRAPKVLISGLWDVTFTPLFQSLSLSENKTAPHFGEAQHKMIYLIKYWNSALIQTSMTWSKGDVFYLNWQNWVMDQIRITKMHDMKIVDSSGNGQETVVFDDVTSPCLLRSSAGHSTASSRDSAGSDRCRKPERNLFWDQAQFSGRAHNLLGKEAVKVVESNWTTNAEVRSQQAGGSRTKQLVKIHLIPSLAPGY</sequence>
<dbReference type="Gene3D" id="3.40.50.1110">
    <property type="entry name" value="SGNH hydrolase"/>
    <property type="match status" value="1"/>
</dbReference>
<organism evidence="2 3">
    <name type="scientific">Venturia nashicola</name>
    <dbReference type="NCBI Taxonomy" id="86259"/>
    <lineage>
        <taxon>Eukaryota</taxon>
        <taxon>Fungi</taxon>
        <taxon>Dikarya</taxon>
        <taxon>Ascomycota</taxon>
        <taxon>Pezizomycotina</taxon>
        <taxon>Dothideomycetes</taxon>
        <taxon>Pleosporomycetidae</taxon>
        <taxon>Venturiales</taxon>
        <taxon>Venturiaceae</taxon>
        <taxon>Venturia</taxon>
    </lineage>
</organism>
<keyword evidence="1" id="KW-0812">Transmembrane</keyword>
<keyword evidence="1" id="KW-1133">Transmembrane helix</keyword>